<proteinExistence type="predicted"/>
<dbReference type="InterPro" id="IPR002937">
    <property type="entry name" value="Amino_oxidase"/>
</dbReference>
<dbReference type="Pfam" id="PF01593">
    <property type="entry name" value="Amino_oxidase"/>
    <property type="match status" value="1"/>
</dbReference>
<dbReference type="Proteomes" id="UP001165135">
    <property type="component" value="Unassembled WGS sequence"/>
</dbReference>
<gene>
    <name evidence="3" type="primary">crtU</name>
    <name evidence="3" type="ORF">Airi01_088830</name>
</gene>
<evidence type="ECO:0000256" key="1">
    <source>
        <dbReference type="SAM" id="MobiDB-lite"/>
    </source>
</evidence>
<evidence type="ECO:0000259" key="2">
    <source>
        <dbReference type="Pfam" id="PF01593"/>
    </source>
</evidence>
<feature type="domain" description="Amine oxidase" evidence="2">
    <location>
        <begin position="41"/>
        <end position="481"/>
    </location>
</feature>
<dbReference type="PANTHER" id="PTHR42923:SF43">
    <property type="entry name" value="AMINE OXIDASE"/>
    <property type="match status" value="1"/>
</dbReference>
<comment type="caution">
    <text evidence="3">The sequence shown here is derived from an EMBL/GenBank/DDBJ whole genome shotgun (WGS) entry which is preliminary data.</text>
</comment>
<dbReference type="InterPro" id="IPR036188">
    <property type="entry name" value="FAD/NAD-bd_sf"/>
</dbReference>
<protein>
    <submittedName>
        <fullName evidence="3">Isorenieratene synthase</fullName>
    </submittedName>
</protein>
<evidence type="ECO:0000313" key="4">
    <source>
        <dbReference type="Proteomes" id="UP001165135"/>
    </source>
</evidence>
<feature type="region of interest" description="Disordered" evidence="1">
    <location>
        <begin position="1"/>
        <end position="30"/>
    </location>
</feature>
<dbReference type="AlphaFoldDB" id="A0A9W6VWC2"/>
<dbReference type="PANTHER" id="PTHR42923">
    <property type="entry name" value="PROTOPORPHYRINOGEN OXIDASE"/>
    <property type="match status" value="1"/>
</dbReference>
<organism evidence="3 4">
    <name type="scientific">Actinoallomurus iriomotensis</name>
    <dbReference type="NCBI Taxonomy" id="478107"/>
    <lineage>
        <taxon>Bacteria</taxon>
        <taxon>Bacillati</taxon>
        <taxon>Actinomycetota</taxon>
        <taxon>Actinomycetes</taxon>
        <taxon>Streptosporangiales</taxon>
        <taxon>Thermomonosporaceae</taxon>
        <taxon>Actinoallomurus</taxon>
    </lineage>
</organism>
<dbReference type="RefSeq" id="WP_349498041.1">
    <property type="nucleotide sequence ID" value="NZ_BSTJ01000015.1"/>
</dbReference>
<name>A0A9W6VWC2_9ACTN</name>
<sequence>MTAGRAPGADRRRVHHPPPPGVPDAGRLSRRPRAVVVGGGIAGLTAGVALAERGVTVDLYERESHLGGRAGGWDAALPDGTRVGMGRGFHAYFRQYYNLRTLLRRADPGLDRLTAVPDYPLVDAEGRTDTFRGLPRTPPWNALLFALRSPTFRPRDLLRLNARAALPLIGVSVPGTYERLDHLDAETFLARLRFPPAARHLAFEVFSRSFFAPPGRLSAAELAVMFHLYFLGSAEGLLFDVPGVPPPELWTPLGEHLTSLGGRVHPGTPVTAVRPGESGFAVDAAGGTVDADADAVVLALDLPGLRDLVAASPGLGTPAWRRRIAAQRTAPPFLVRRLWLDRPVAADRPAFLATGGLPPLDNVSVLERYDRQAAAWAATAGGSVVELHAYAVTGSREDAAERLLDRLHELYPETAAAKVLGEFSEWRADCPLFAPGTFADRPAVAGPVPGLVLAGDGIRVDLPVALMERAATTGWQAANLLLSDWGVAGHPLTTVPLHGRLPLPRPRSQSVPERSA</sequence>
<reference evidence="3" key="1">
    <citation type="submission" date="2023-03" db="EMBL/GenBank/DDBJ databases">
        <title>Actinoallomurus iriomotensis NBRC 103681.</title>
        <authorList>
            <person name="Ichikawa N."/>
            <person name="Sato H."/>
            <person name="Tonouchi N."/>
        </authorList>
    </citation>
    <scope>NUCLEOTIDE SEQUENCE</scope>
    <source>
        <strain evidence="3">NBRC 103681</strain>
    </source>
</reference>
<dbReference type="InterPro" id="IPR050464">
    <property type="entry name" value="Zeta_carotene_desat/Oxidored"/>
</dbReference>
<accession>A0A9W6VWC2</accession>
<dbReference type="EMBL" id="BSTJ01000015">
    <property type="protein sequence ID" value="GLY80616.1"/>
    <property type="molecule type" value="Genomic_DNA"/>
</dbReference>
<dbReference type="GO" id="GO:0016491">
    <property type="term" value="F:oxidoreductase activity"/>
    <property type="evidence" value="ECO:0007669"/>
    <property type="project" value="InterPro"/>
</dbReference>
<evidence type="ECO:0000313" key="3">
    <source>
        <dbReference type="EMBL" id="GLY80616.1"/>
    </source>
</evidence>
<dbReference type="Gene3D" id="3.50.50.60">
    <property type="entry name" value="FAD/NAD(P)-binding domain"/>
    <property type="match status" value="1"/>
</dbReference>
<dbReference type="SUPFAM" id="SSF51905">
    <property type="entry name" value="FAD/NAD(P)-binding domain"/>
    <property type="match status" value="1"/>
</dbReference>